<dbReference type="EMBL" id="CAJVPT010007803">
    <property type="protein sequence ID" value="CAG8544867.1"/>
    <property type="molecule type" value="Genomic_DNA"/>
</dbReference>
<accession>A0ACA9LQK7</accession>
<feature type="non-terminal residue" evidence="1">
    <location>
        <position position="1259"/>
    </location>
</feature>
<gene>
    <name evidence="1" type="ORF">ACOLOM_LOCUS4611</name>
</gene>
<proteinExistence type="predicted"/>
<comment type="caution">
    <text evidence="1">The sequence shown here is derived from an EMBL/GenBank/DDBJ whole genome shotgun (WGS) entry which is preliminary data.</text>
</comment>
<reference evidence="1" key="1">
    <citation type="submission" date="2021-06" db="EMBL/GenBank/DDBJ databases">
        <authorList>
            <person name="Kallberg Y."/>
            <person name="Tangrot J."/>
            <person name="Rosling A."/>
        </authorList>
    </citation>
    <scope>NUCLEOTIDE SEQUENCE</scope>
    <source>
        <strain evidence="1">CL356</strain>
    </source>
</reference>
<name>A0ACA9LQK7_9GLOM</name>
<protein>
    <submittedName>
        <fullName evidence="1">13952_t:CDS:1</fullName>
    </submittedName>
</protein>
<keyword evidence="2" id="KW-1185">Reference proteome</keyword>
<organism evidence="1 2">
    <name type="scientific">Acaulospora colombiana</name>
    <dbReference type="NCBI Taxonomy" id="27376"/>
    <lineage>
        <taxon>Eukaryota</taxon>
        <taxon>Fungi</taxon>
        <taxon>Fungi incertae sedis</taxon>
        <taxon>Mucoromycota</taxon>
        <taxon>Glomeromycotina</taxon>
        <taxon>Glomeromycetes</taxon>
        <taxon>Diversisporales</taxon>
        <taxon>Acaulosporaceae</taxon>
        <taxon>Acaulospora</taxon>
    </lineage>
</organism>
<evidence type="ECO:0000313" key="2">
    <source>
        <dbReference type="Proteomes" id="UP000789525"/>
    </source>
</evidence>
<evidence type="ECO:0000313" key="1">
    <source>
        <dbReference type="EMBL" id="CAG8544867.1"/>
    </source>
</evidence>
<dbReference type="Proteomes" id="UP000789525">
    <property type="component" value="Unassembled WGS sequence"/>
</dbReference>
<sequence length="1259" mass="144632">MASPASILSDRSLAYQSGRASNDIIASRGNSVRPQSKAPPKTPTNNPQYAPSILPEEERKPRMVINKMVLVNFKSYFGRQEIGPFHKACSGNYSFSSVVGPNGSGKSNVIDALLFVFGYRANKMRQGKLSELIHSSQGYETLDHCVVEVHFQEIHDLPGQDDFEVVPHSELVISRQAFRNNSSKYFINGRSSNYTEVTSLLKKRGIDLDHKRFLILQGEVESISQMKPKAPNEHEDGLLEYLEDIIGTSKYKEPIEKSSQKVEQYNEERSEKLHRGRSLTLRIKKAKKKEAEEFLREENKLSVKKSTLYQRHLFDLKNIIDINIRMVDQLNNELRTEQEKHAQTHQEYENLENSYANSLKEYAALEKETDLILKEKSKYDREVIHLEEKKKHAQTKQKKLLKTMQNERHALSEARTSIRYNEDDLNKRKQEIERLEASLGVEEQALEAIRESLKGKFIGFTNEIFVSVNPSAYQMDDEPFNNLGKTEGFTAKIEEKQRELSPWIEKINSKQSAIDVTQSEYNILNDKVNSLRHNLEQAEKDVVSLGEARRSKEQEIEASRHQINMVKKEIEKIEVTLKNSNDIQEKIRTCLSDARQKENEAKTLLQSSQSRGQVLTSLLKLRDSGRIKGLYDRLGNLGVIDDKYDVAISTACPALDHIVVESVEDMGSITTPEGVPRLFDLVKPKDGKFAPAFYKVLQNTLVAKDLQQATRIAYGKQRWRVVTLEGQLFDLVGTMSGGGHRVIRGGMSSKLVSDVTPEMISALEKERNRLEDQWKEFNEQRKTYESRLQQLKSELPKMELNISKLEMDSSSCAKRIADTQKLVSELRQQNKPNVEDRKRMQQLKDEIEKLNRELNKLKNHSSKIEDEIGILHEKILQVGGDKLRAQKLKVDSIKEQMDMINDRITTAQVAKSKAEKDVTKFENSISKNEREIEQLNLEMQELEGNIRQNTEASRSIAFKAEEAKKARGINIADKKEVLDVIKAERDEKATIINHTRAIQLEIKNKLENNERILSENRHKENHLVNSLQKLTLHEISDDEQPPEFPTFSDDELKAIDVETLQNEIEVLNEKIQNANPNLNVLTEYKRCEEEYLSRAKDLEEITRMRDGCKKEYDDLRKLRLEEFMHGFTLISQKLKEMYQMITLGGNAELECCDSLDPFSEGIIFSVMPPKKSWKNISNLSGGEKTLSSLALVFALHHFKPTPLYVMDEIDAALDFRNVSIVANYIKERTKNAQFIVISLRNNMFELADRLVGIYKTNNM</sequence>